<proteinExistence type="predicted"/>
<dbReference type="SMART" id="SM00028">
    <property type="entry name" value="TPR"/>
    <property type="match status" value="3"/>
</dbReference>
<dbReference type="InterPro" id="IPR011990">
    <property type="entry name" value="TPR-like_helical_dom_sf"/>
</dbReference>
<feature type="compositionally biased region" description="Basic and acidic residues" evidence="3">
    <location>
        <begin position="1"/>
        <end position="11"/>
    </location>
</feature>
<evidence type="ECO:0000256" key="2">
    <source>
        <dbReference type="ARBA" id="ARBA00022803"/>
    </source>
</evidence>
<dbReference type="Proteomes" id="UP000291116">
    <property type="component" value="Unassembled WGS sequence"/>
</dbReference>
<gene>
    <name evidence="4" type="ORF">PSNMU_V1.4_AUG-EV-PASAV3_0085580</name>
</gene>
<dbReference type="AlphaFoldDB" id="A0A448ZHU5"/>
<dbReference type="SUPFAM" id="SSF48452">
    <property type="entry name" value="TPR-like"/>
    <property type="match status" value="1"/>
</dbReference>
<keyword evidence="1" id="KW-0677">Repeat</keyword>
<feature type="region of interest" description="Disordered" evidence="3">
    <location>
        <begin position="313"/>
        <end position="388"/>
    </location>
</feature>
<name>A0A448ZHU5_9STRA</name>
<feature type="compositionally biased region" description="Basic and acidic residues" evidence="3">
    <location>
        <begin position="313"/>
        <end position="322"/>
    </location>
</feature>
<evidence type="ECO:0000256" key="1">
    <source>
        <dbReference type="ARBA" id="ARBA00022737"/>
    </source>
</evidence>
<dbReference type="OrthoDB" id="46371at2759"/>
<evidence type="ECO:0000313" key="5">
    <source>
        <dbReference type="Proteomes" id="UP000291116"/>
    </source>
</evidence>
<accession>A0A448ZHU5</accession>
<evidence type="ECO:0000256" key="3">
    <source>
        <dbReference type="SAM" id="MobiDB-lite"/>
    </source>
</evidence>
<dbReference type="InterPro" id="IPR039663">
    <property type="entry name" value="AIP/AIPL1/TTC9"/>
</dbReference>
<dbReference type="PANTHER" id="PTHR11242:SF0">
    <property type="entry name" value="TPR_REGION DOMAIN-CONTAINING PROTEIN"/>
    <property type="match status" value="1"/>
</dbReference>
<keyword evidence="5" id="KW-1185">Reference proteome</keyword>
<feature type="compositionally biased region" description="Polar residues" evidence="3">
    <location>
        <begin position="424"/>
        <end position="434"/>
    </location>
</feature>
<dbReference type="Gene3D" id="1.25.40.10">
    <property type="entry name" value="Tetratricopeptide repeat domain"/>
    <property type="match status" value="1"/>
</dbReference>
<keyword evidence="2" id="KW-0802">TPR repeat</keyword>
<feature type="compositionally biased region" description="Polar residues" evidence="3">
    <location>
        <begin position="325"/>
        <end position="344"/>
    </location>
</feature>
<protein>
    <submittedName>
        <fullName evidence="4">Uncharacterized protein</fullName>
    </submittedName>
</protein>
<evidence type="ECO:0000313" key="4">
    <source>
        <dbReference type="EMBL" id="VEU41628.1"/>
    </source>
</evidence>
<feature type="region of interest" description="Disordered" evidence="3">
    <location>
        <begin position="420"/>
        <end position="441"/>
    </location>
</feature>
<reference evidence="4 5" key="1">
    <citation type="submission" date="2019-01" db="EMBL/GenBank/DDBJ databases">
        <authorList>
            <person name="Ferrante I. M."/>
        </authorList>
    </citation>
    <scope>NUCLEOTIDE SEQUENCE [LARGE SCALE GENOMIC DNA]</scope>
    <source>
        <strain evidence="4 5">B856</strain>
    </source>
</reference>
<dbReference type="InterPro" id="IPR019734">
    <property type="entry name" value="TPR_rpt"/>
</dbReference>
<feature type="region of interest" description="Disordered" evidence="3">
    <location>
        <begin position="1"/>
        <end position="28"/>
    </location>
</feature>
<organism evidence="4 5">
    <name type="scientific">Pseudo-nitzschia multistriata</name>
    <dbReference type="NCBI Taxonomy" id="183589"/>
    <lineage>
        <taxon>Eukaryota</taxon>
        <taxon>Sar</taxon>
        <taxon>Stramenopiles</taxon>
        <taxon>Ochrophyta</taxon>
        <taxon>Bacillariophyta</taxon>
        <taxon>Bacillariophyceae</taxon>
        <taxon>Bacillariophycidae</taxon>
        <taxon>Bacillariales</taxon>
        <taxon>Bacillariaceae</taxon>
        <taxon>Pseudo-nitzschia</taxon>
    </lineage>
</organism>
<dbReference type="PANTHER" id="PTHR11242">
    <property type="entry name" value="ARYL HYDROCARBON RECEPTOR INTERACTING PROTEIN RELATED"/>
    <property type="match status" value="1"/>
</dbReference>
<dbReference type="EMBL" id="CAACVS010000370">
    <property type="protein sequence ID" value="VEU41628.1"/>
    <property type="molecule type" value="Genomic_DNA"/>
</dbReference>
<sequence>MGSTSIEHEEFCSEGTPGEGEKGNLAVPKSPFITTSDIINRLNSQLSELSTFANETDLASSQQQQPRFELQKRLPDGSAIPATQDETDAANFKTKLDQSAKFVSQLESPADRQYWAEQQRLIGNGFFQQGDYKAAMDIYLTCLVVKENTSGFLRDTLLPVLNNLAQCTLQLGMYAKTILFCEMALEEVSKAKQQGWVEGIDAKEKQQNEQEVPAGEKSTTARRDLEDAIVLCKIYFKRGKALRLKGHYKEAREAINCSLDCLAGKDGKPSASSFSATDGDAIGNVDSSISLTPYRKAIKKEFRFLDIAEKEGKRNRDREKRAMQTVLSLSPTTSLELDPSTSQGKSRKRSAPQPLYQKSSEPRQFSRLRARKSPSTFKQQDDPNVLVGDDSPMAYYSRYYWSMVARVAKALLVMLGDGDDANGMETSNSATKQANTRKKGM</sequence>